<evidence type="ECO:0000256" key="9">
    <source>
        <dbReference type="ARBA" id="ARBA00023125"/>
    </source>
</evidence>
<keyword evidence="6" id="KW-0378">Hydrolase</keyword>
<evidence type="ECO:0000256" key="6">
    <source>
        <dbReference type="ARBA" id="ARBA00022801"/>
    </source>
</evidence>
<dbReference type="FunFam" id="3.40.50.300:FF:000671">
    <property type="entry name" value="DNA helicase MCM9 isoform X1"/>
    <property type="match status" value="1"/>
</dbReference>
<dbReference type="InterPro" id="IPR033762">
    <property type="entry name" value="MCM_OB"/>
</dbReference>
<dbReference type="PROSITE" id="PS50051">
    <property type="entry name" value="MCM_2"/>
    <property type="match status" value="1"/>
</dbReference>
<evidence type="ECO:0000256" key="12">
    <source>
        <dbReference type="ARBA" id="ARBA00041085"/>
    </source>
</evidence>
<evidence type="ECO:0000256" key="3">
    <source>
        <dbReference type="ARBA" id="ARBA00012551"/>
    </source>
</evidence>
<evidence type="ECO:0000256" key="14">
    <source>
        <dbReference type="RuleBase" id="RU004070"/>
    </source>
</evidence>
<dbReference type="EMBL" id="BMAV01022326">
    <property type="protein sequence ID" value="GFY77145.1"/>
    <property type="molecule type" value="Genomic_DNA"/>
</dbReference>
<evidence type="ECO:0000256" key="8">
    <source>
        <dbReference type="ARBA" id="ARBA00022840"/>
    </source>
</evidence>
<dbReference type="GO" id="GO:0003697">
    <property type="term" value="F:single-stranded DNA binding"/>
    <property type="evidence" value="ECO:0007669"/>
    <property type="project" value="TreeGrafter"/>
</dbReference>
<dbReference type="SMART" id="SM00350">
    <property type="entry name" value="MCM"/>
    <property type="match status" value="1"/>
</dbReference>
<dbReference type="Proteomes" id="UP000886998">
    <property type="component" value="Unassembled WGS sequence"/>
</dbReference>
<dbReference type="Gene3D" id="2.20.28.10">
    <property type="match status" value="1"/>
</dbReference>
<dbReference type="GO" id="GO:0016787">
    <property type="term" value="F:hydrolase activity"/>
    <property type="evidence" value="ECO:0007669"/>
    <property type="project" value="UniProtKB-KW"/>
</dbReference>
<evidence type="ECO:0000313" key="17">
    <source>
        <dbReference type="Proteomes" id="UP000886998"/>
    </source>
</evidence>
<feature type="domain" description="MCM C-terminal AAA(+) ATPase" evidence="15">
    <location>
        <begin position="299"/>
        <end position="501"/>
    </location>
</feature>
<comment type="similarity">
    <text evidence="2 14">Belongs to the MCM family.</text>
</comment>
<proteinExistence type="inferred from homology"/>
<keyword evidence="10" id="KW-0234">DNA repair</keyword>
<dbReference type="InterPro" id="IPR001208">
    <property type="entry name" value="MCM_dom"/>
</dbReference>
<keyword evidence="7 16" id="KW-0347">Helicase</keyword>
<evidence type="ECO:0000256" key="4">
    <source>
        <dbReference type="ARBA" id="ARBA00022741"/>
    </source>
</evidence>
<keyword evidence="11" id="KW-0539">Nucleus</keyword>
<keyword evidence="5" id="KW-0227">DNA damage</keyword>
<dbReference type="Gene3D" id="3.30.1640.10">
    <property type="entry name" value="mini-chromosome maintenance (MCM) complex, chain A, domain 1"/>
    <property type="match status" value="1"/>
</dbReference>
<comment type="subcellular location">
    <subcellularLocation>
        <location evidence="1">Nucleus</location>
    </subcellularLocation>
</comment>
<dbReference type="GO" id="GO:0005524">
    <property type="term" value="F:ATP binding"/>
    <property type="evidence" value="ECO:0007669"/>
    <property type="project" value="UniProtKB-KW"/>
</dbReference>
<evidence type="ECO:0000256" key="1">
    <source>
        <dbReference type="ARBA" id="ARBA00004123"/>
    </source>
</evidence>
<dbReference type="GO" id="GO:0042555">
    <property type="term" value="C:MCM complex"/>
    <property type="evidence" value="ECO:0007669"/>
    <property type="project" value="TreeGrafter"/>
</dbReference>
<evidence type="ECO:0000313" key="16">
    <source>
        <dbReference type="EMBL" id="GFY77145.1"/>
    </source>
</evidence>
<evidence type="ECO:0000259" key="15">
    <source>
        <dbReference type="PROSITE" id="PS50051"/>
    </source>
</evidence>
<protein>
    <recommendedName>
        <fullName evidence="12">DNA helicase MCM9</fullName>
        <ecNumber evidence="3">3.6.4.12</ecNumber>
    </recommendedName>
</protein>
<dbReference type="InterPro" id="IPR031327">
    <property type="entry name" value="MCM"/>
</dbReference>
<dbReference type="GO" id="GO:0005634">
    <property type="term" value="C:nucleus"/>
    <property type="evidence" value="ECO:0007669"/>
    <property type="project" value="UniProtKB-SubCell"/>
</dbReference>
<dbReference type="PRINTS" id="PR01657">
    <property type="entry name" value="MCMFAMILY"/>
</dbReference>
<dbReference type="Pfam" id="PF17855">
    <property type="entry name" value="MCM_lid"/>
    <property type="match status" value="1"/>
</dbReference>
<dbReference type="Gene3D" id="2.40.50.140">
    <property type="entry name" value="Nucleic acid-binding proteins"/>
    <property type="match status" value="1"/>
</dbReference>
<comment type="catalytic activity">
    <reaction evidence="13">
        <text>ATP + H2O = ADP + phosphate + H(+)</text>
        <dbReference type="Rhea" id="RHEA:13065"/>
        <dbReference type="ChEBI" id="CHEBI:15377"/>
        <dbReference type="ChEBI" id="CHEBI:15378"/>
        <dbReference type="ChEBI" id="CHEBI:30616"/>
        <dbReference type="ChEBI" id="CHEBI:43474"/>
        <dbReference type="ChEBI" id="CHEBI:456216"/>
        <dbReference type="EC" id="3.6.4.12"/>
    </reaction>
</comment>
<dbReference type="Gene3D" id="3.40.50.300">
    <property type="entry name" value="P-loop containing nucleotide triphosphate hydrolases"/>
    <property type="match status" value="1"/>
</dbReference>
<dbReference type="SUPFAM" id="SSF52540">
    <property type="entry name" value="P-loop containing nucleoside triphosphate hydrolases"/>
    <property type="match status" value="1"/>
</dbReference>
<dbReference type="PANTHER" id="PTHR11630">
    <property type="entry name" value="DNA REPLICATION LICENSING FACTOR MCM FAMILY MEMBER"/>
    <property type="match status" value="1"/>
</dbReference>
<organism evidence="16 17">
    <name type="scientific">Trichonephila inaurata madagascariensis</name>
    <dbReference type="NCBI Taxonomy" id="2747483"/>
    <lineage>
        <taxon>Eukaryota</taxon>
        <taxon>Metazoa</taxon>
        <taxon>Ecdysozoa</taxon>
        <taxon>Arthropoda</taxon>
        <taxon>Chelicerata</taxon>
        <taxon>Arachnida</taxon>
        <taxon>Araneae</taxon>
        <taxon>Araneomorphae</taxon>
        <taxon>Entelegynae</taxon>
        <taxon>Araneoidea</taxon>
        <taxon>Nephilidae</taxon>
        <taxon>Trichonephila</taxon>
        <taxon>Trichonephila inaurata</taxon>
    </lineage>
</organism>
<dbReference type="Pfam" id="PF00493">
    <property type="entry name" value="MCM"/>
    <property type="match status" value="1"/>
</dbReference>
<reference evidence="16" key="1">
    <citation type="submission" date="2020-08" db="EMBL/GenBank/DDBJ databases">
        <title>Multicomponent nature underlies the extraordinary mechanical properties of spider dragline silk.</title>
        <authorList>
            <person name="Kono N."/>
            <person name="Nakamura H."/>
            <person name="Mori M."/>
            <person name="Yoshida Y."/>
            <person name="Ohtoshi R."/>
            <person name="Malay A.D."/>
            <person name="Moran D.A.P."/>
            <person name="Tomita M."/>
            <person name="Numata K."/>
            <person name="Arakawa K."/>
        </authorList>
    </citation>
    <scope>NUCLEOTIDE SEQUENCE</scope>
</reference>
<keyword evidence="17" id="KW-1185">Reference proteome</keyword>
<dbReference type="Pfam" id="PF17207">
    <property type="entry name" value="MCM_OB"/>
    <property type="match status" value="1"/>
</dbReference>
<dbReference type="AlphaFoldDB" id="A0A8X6YU43"/>
<keyword evidence="4 14" id="KW-0547">Nucleotide-binding</keyword>
<keyword evidence="8 14" id="KW-0067">ATP-binding</keyword>
<comment type="caution">
    <text evidence="16">The sequence shown here is derived from an EMBL/GenBank/DDBJ whole genome shotgun (WGS) entry which is preliminary data.</text>
</comment>
<evidence type="ECO:0000256" key="7">
    <source>
        <dbReference type="ARBA" id="ARBA00022806"/>
    </source>
</evidence>
<keyword evidence="9 14" id="KW-0238">DNA-binding</keyword>
<evidence type="ECO:0000256" key="11">
    <source>
        <dbReference type="ARBA" id="ARBA00023242"/>
    </source>
</evidence>
<dbReference type="GO" id="GO:0000724">
    <property type="term" value="P:double-strand break repair via homologous recombination"/>
    <property type="evidence" value="ECO:0007669"/>
    <property type="project" value="TreeGrafter"/>
</dbReference>
<sequence length="1053" mass="118568">MNPEEETCIDELQHYAENTYSDELMSIMLTENNHQHYSVMIDTMSLFESNVTFAHILFECPERALKILDQAFHQAALNICKTYKRISGMVIKGTIHVRLTALPNLPEICRTSLPLCSDVGQFMCISGTVIRRTAPKVLEYRKLWKCKKCRHQFTIDAEVEKSYIFEKPIVCPNPEWCNGKNFTLLSTDVDPQYCKDYCEIKIQQQFNTLTVGSVPRSMWVILEDDLVDSCHPGNDVNVSGILIQRWKPLSRGNFINIDLVLYAHNVEVKNKNISGVVSESLALEFEKFWLENQSDPLKGRDFILSSICPQVFGLYIVKLAVALILAGGVEKKDENSRIRGDSHLLLVGDPGTGKSQFLKFASKICMRTVLTSGIGTTNAGLTVSAVKESGKWQLEAGALVLADGGLCCIDEFSCIKEQDKTCIHEAMEQQTISVAKAGLVCSLSTKCSILAATNPKGKYDENLSLSENTALASPLLSRFDIILVLLDTYDEKWDKMVSGYILEGQNFVAQTPKKSFWSLSKMRSYFNMIRYINPKMNPSCEKVLQTYYRRQRGLEGRNFARTTPRLLQSLIRLAEGHARLMFRDEVLIIDAVIAIILMESSMSGSAVLDGLTTLHTSFPEDPITEYNMKAKIVLELLELEDLLTDSLNYGFSYQDSCLKKLLSEVPFTCKTNKSNSYLYDKNDVSQSSHSSNISSDFSTSNKHSEFSDVSYSLDNVNNFSISQSSENVHDFKEILNSSLNHESTRIQNNNVPQEQNVATTINEENVKGNEISTLSDLRSMFPDDLFQLTDKSTNSFRNLFKRKQNDESLTVNVKDPQTSSYFNQENPPKKLKNSTFDAAEISKNTALKENACSSSTTRIDSAKPLKSLKQFSFKKTNKDSNPLIDTDKHNLENFILTSEQSKIKDAIFSAKENSEHTVCIDTAIKHSEVNNSVLDSKSILNLIAPTSQTDQRNILKSEELKNGVEKETKSEKKPKWGNFFEKFKFTGKSKITNSKNADQCVSSTESEVNLEQHQNAKSTTTTSILSSQMAFKRIFSSSVKESTLDLDDPFFKM</sequence>
<dbReference type="InterPro" id="IPR012340">
    <property type="entry name" value="NA-bd_OB-fold"/>
</dbReference>
<evidence type="ECO:0000256" key="2">
    <source>
        <dbReference type="ARBA" id="ARBA00008010"/>
    </source>
</evidence>
<dbReference type="InterPro" id="IPR058768">
    <property type="entry name" value="MCM9_N"/>
</dbReference>
<dbReference type="InterPro" id="IPR027417">
    <property type="entry name" value="P-loop_NTPase"/>
</dbReference>
<evidence type="ECO:0000256" key="13">
    <source>
        <dbReference type="ARBA" id="ARBA00047995"/>
    </source>
</evidence>
<dbReference type="InterPro" id="IPR041562">
    <property type="entry name" value="MCM_lid"/>
</dbReference>
<accession>A0A8X6YU43</accession>
<gene>
    <name evidence="16" type="primary">MCM9</name>
    <name evidence="16" type="ORF">TNIN_14371</name>
</gene>
<dbReference type="Pfam" id="PF26066">
    <property type="entry name" value="MCM9_N"/>
    <property type="match status" value="1"/>
</dbReference>
<dbReference type="SUPFAM" id="SSF50249">
    <property type="entry name" value="Nucleic acid-binding proteins"/>
    <property type="match status" value="1"/>
</dbReference>
<name>A0A8X6YU43_9ARAC</name>
<dbReference type="EC" id="3.6.4.12" evidence="3"/>
<dbReference type="PANTHER" id="PTHR11630:SF48">
    <property type="entry name" value="DNA HELICASE MCM9"/>
    <property type="match status" value="1"/>
</dbReference>
<dbReference type="OrthoDB" id="6782233at2759"/>
<evidence type="ECO:0000256" key="10">
    <source>
        <dbReference type="ARBA" id="ARBA00023204"/>
    </source>
</evidence>
<dbReference type="GO" id="GO:0017116">
    <property type="term" value="F:single-stranded DNA helicase activity"/>
    <property type="evidence" value="ECO:0007669"/>
    <property type="project" value="TreeGrafter"/>
</dbReference>
<evidence type="ECO:0000256" key="5">
    <source>
        <dbReference type="ARBA" id="ARBA00022763"/>
    </source>
</evidence>